<keyword evidence="9" id="KW-1185">Reference proteome</keyword>
<comment type="catalytic activity">
    <reaction evidence="6">
        <text>a beta-lactam + H2O = a substituted beta-amino acid</text>
        <dbReference type="Rhea" id="RHEA:20401"/>
        <dbReference type="ChEBI" id="CHEBI:15377"/>
        <dbReference type="ChEBI" id="CHEBI:35627"/>
        <dbReference type="ChEBI" id="CHEBI:140347"/>
        <dbReference type="EC" id="3.5.2.6"/>
    </reaction>
</comment>
<comment type="caution">
    <text evidence="8">The sequence shown here is derived from an EMBL/GenBank/DDBJ whole genome shotgun (WGS) entry which is preliminary data.</text>
</comment>
<evidence type="ECO:0000256" key="2">
    <source>
        <dbReference type="ARBA" id="ARBA00012865"/>
    </source>
</evidence>
<evidence type="ECO:0000256" key="5">
    <source>
        <dbReference type="ARBA" id="ARBA00023251"/>
    </source>
</evidence>
<dbReference type="PROSITE" id="PS00146">
    <property type="entry name" value="BETA_LACTAMASE_A"/>
    <property type="match status" value="1"/>
</dbReference>
<dbReference type="GO" id="GO:0008800">
    <property type="term" value="F:beta-lactamase activity"/>
    <property type="evidence" value="ECO:0007669"/>
    <property type="project" value="UniProtKB-UniRule"/>
</dbReference>
<dbReference type="RefSeq" id="WP_313068112.1">
    <property type="nucleotide sequence ID" value="NZ_JACHJR010000001.1"/>
</dbReference>
<dbReference type="EC" id="3.5.2.6" evidence="2 6"/>
<dbReference type="SUPFAM" id="SSF56601">
    <property type="entry name" value="beta-lactamase/transpeptidase-like"/>
    <property type="match status" value="1"/>
</dbReference>
<reference evidence="8 9" key="1">
    <citation type="submission" date="2020-08" db="EMBL/GenBank/DDBJ databases">
        <title>Sequencing the genomes of 1000 actinobacteria strains.</title>
        <authorList>
            <person name="Klenk H.-P."/>
        </authorList>
    </citation>
    <scope>NUCLEOTIDE SEQUENCE [LARGE SCALE GENOMIC DNA]</scope>
    <source>
        <strain evidence="8 9">DSM 44786</strain>
    </source>
</reference>
<accession>A0A7W7S7F6</accession>
<comment type="similarity">
    <text evidence="1 6">Belongs to the class-A beta-lactamase family.</text>
</comment>
<dbReference type="InterPro" id="IPR023650">
    <property type="entry name" value="Beta-lactam_class-A_AS"/>
</dbReference>
<protein>
    <recommendedName>
        <fullName evidence="3 6">Beta-lactamase</fullName>
        <ecNumber evidence="2 6">3.5.2.6</ecNumber>
    </recommendedName>
</protein>
<sequence>MENFGGRPSRRAVLATGAALATAVSTGGTAHATGGDRTARALADLEREHGARLGVFARNMVTGRTVAYRADELFPVCSVHKTITAAAVLRDLDRNGEFLARRIRYTEQDVTGSGYAPITGTPEHLANGMTVAELCAAALDYSDNAADNLLLRQLGDPTAVTRFCRSVGDRVTRLDRWEPELNSAEPGRVTDTTSPAAIGRTHAKLVLGDALAPRDRRQLTEWLLGNTTSGARFRAGLPADWALADKTGTGRHGTTNDVGIAWTPDRTPVVLAVLSTKPDAAAPADEPLVARTAALLAATLTGPSGRPPGHTGSR</sequence>
<evidence type="ECO:0000256" key="3">
    <source>
        <dbReference type="ARBA" id="ARBA00018879"/>
    </source>
</evidence>
<dbReference type="NCBIfam" id="NF033103">
    <property type="entry name" value="bla_class_A"/>
    <property type="match status" value="1"/>
</dbReference>
<dbReference type="InterPro" id="IPR045155">
    <property type="entry name" value="Beta-lactam_cat"/>
</dbReference>
<dbReference type="GO" id="GO:0046677">
    <property type="term" value="P:response to antibiotic"/>
    <property type="evidence" value="ECO:0007669"/>
    <property type="project" value="UniProtKB-UniRule"/>
</dbReference>
<dbReference type="PROSITE" id="PS51318">
    <property type="entry name" value="TAT"/>
    <property type="match status" value="1"/>
</dbReference>
<dbReference type="PANTHER" id="PTHR35333">
    <property type="entry name" value="BETA-LACTAMASE"/>
    <property type="match status" value="1"/>
</dbReference>
<feature type="domain" description="Beta-lactamase class A catalytic" evidence="7">
    <location>
        <begin position="54"/>
        <end position="274"/>
    </location>
</feature>
<evidence type="ECO:0000313" key="8">
    <source>
        <dbReference type="EMBL" id="MBB4944932.1"/>
    </source>
</evidence>
<evidence type="ECO:0000256" key="4">
    <source>
        <dbReference type="ARBA" id="ARBA00022801"/>
    </source>
</evidence>
<dbReference type="PRINTS" id="PR00118">
    <property type="entry name" value="BLACTAMASEA"/>
</dbReference>
<keyword evidence="5 6" id="KW-0046">Antibiotic resistance</keyword>
<evidence type="ECO:0000256" key="1">
    <source>
        <dbReference type="ARBA" id="ARBA00009009"/>
    </source>
</evidence>
<dbReference type="InterPro" id="IPR012338">
    <property type="entry name" value="Beta-lactam/transpept-like"/>
</dbReference>
<dbReference type="Gene3D" id="3.40.710.10">
    <property type="entry name" value="DD-peptidase/beta-lactamase superfamily"/>
    <property type="match status" value="1"/>
</dbReference>
<dbReference type="InterPro" id="IPR006311">
    <property type="entry name" value="TAT_signal"/>
</dbReference>
<dbReference type="InterPro" id="IPR000871">
    <property type="entry name" value="Beta-lactam_class-A"/>
</dbReference>
<name>A0A7W7S7F6_9ACTN</name>
<keyword evidence="4 6" id="KW-0378">Hydrolase</keyword>
<dbReference type="EMBL" id="JACHJR010000001">
    <property type="protein sequence ID" value="MBB4944932.1"/>
    <property type="molecule type" value="Genomic_DNA"/>
</dbReference>
<dbReference type="PANTHER" id="PTHR35333:SF3">
    <property type="entry name" value="BETA-LACTAMASE-TYPE TRANSPEPTIDASE FOLD CONTAINING PROTEIN"/>
    <property type="match status" value="1"/>
</dbReference>
<evidence type="ECO:0000256" key="6">
    <source>
        <dbReference type="RuleBase" id="RU361140"/>
    </source>
</evidence>
<evidence type="ECO:0000259" key="7">
    <source>
        <dbReference type="Pfam" id="PF13354"/>
    </source>
</evidence>
<gene>
    <name evidence="8" type="ORF">F4556_000467</name>
</gene>
<dbReference type="AlphaFoldDB" id="A0A7W7S7F6"/>
<evidence type="ECO:0000313" key="9">
    <source>
        <dbReference type="Proteomes" id="UP000573327"/>
    </source>
</evidence>
<organism evidence="8 9">
    <name type="scientific">Kitasatospora gansuensis</name>
    <dbReference type="NCBI Taxonomy" id="258050"/>
    <lineage>
        <taxon>Bacteria</taxon>
        <taxon>Bacillati</taxon>
        <taxon>Actinomycetota</taxon>
        <taxon>Actinomycetes</taxon>
        <taxon>Kitasatosporales</taxon>
        <taxon>Streptomycetaceae</taxon>
        <taxon>Kitasatospora</taxon>
    </lineage>
</organism>
<proteinExistence type="inferred from homology"/>
<dbReference type="GO" id="GO:0030655">
    <property type="term" value="P:beta-lactam antibiotic catabolic process"/>
    <property type="evidence" value="ECO:0007669"/>
    <property type="project" value="InterPro"/>
</dbReference>
<dbReference type="Proteomes" id="UP000573327">
    <property type="component" value="Unassembled WGS sequence"/>
</dbReference>
<dbReference type="Pfam" id="PF13354">
    <property type="entry name" value="Beta-lactamase2"/>
    <property type="match status" value="1"/>
</dbReference>